<dbReference type="EMBL" id="GBRH01247027">
    <property type="protein sequence ID" value="JAD50868.1"/>
    <property type="molecule type" value="Transcribed_RNA"/>
</dbReference>
<reference evidence="1" key="1">
    <citation type="submission" date="2014-09" db="EMBL/GenBank/DDBJ databases">
        <authorList>
            <person name="Magalhaes I.L.F."/>
            <person name="Oliveira U."/>
            <person name="Santos F.R."/>
            <person name="Vidigal T.H.D.A."/>
            <person name="Brescovit A.D."/>
            <person name="Santos A.J."/>
        </authorList>
    </citation>
    <scope>NUCLEOTIDE SEQUENCE</scope>
    <source>
        <tissue evidence="1">Shoot tissue taken approximately 20 cm above the soil surface</tissue>
    </source>
</reference>
<protein>
    <submittedName>
        <fullName evidence="1">Uncharacterized protein</fullName>
    </submittedName>
</protein>
<reference evidence="1" key="2">
    <citation type="journal article" date="2015" name="Data Brief">
        <title>Shoot transcriptome of the giant reed, Arundo donax.</title>
        <authorList>
            <person name="Barrero R.A."/>
            <person name="Guerrero F.D."/>
            <person name="Moolhuijzen P."/>
            <person name="Goolsby J.A."/>
            <person name="Tidwell J."/>
            <person name="Bellgard S.E."/>
            <person name="Bellgard M.I."/>
        </authorList>
    </citation>
    <scope>NUCLEOTIDE SEQUENCE</scope>
    <source>
        <tissue evidence="1">Shoot tissue taken approximately 20 cm above the soil surface</tissue>
    </source>
</reference>
<evidence type="ECO:0000313" key="1">
    <source>
        <dbReference type="EMBL" id="JAD50868.1"/>
    </source>
</evidence>
<dbReference type="AlphaFoldDB" id="A0A0A9ALV2"/>
<accession>A0A0A9ALV2</accession>
<organism evidence="1">
    <name type="scientific">Arundo donax</name>
    <name type="common">Giant reed</name>
    <name type="synonym">Donax arundinaceus</name>
    <dbReference type="NCBI Taxonomy" id="35708"/>
    <lineage>
        <taxon>Eukaryota</taxon>
        <taxon>Viridiplantae</taxon>
        <taxon>Streptophyta</taxon>
        <taxon>Embryophyta</taxon>
        <taxon>Tracheophyta</taxon>
        <taxon>Spermatophyta</taxon>
        <taxon>Magnoliopsida</taxon>
        <taxon>Liliopsida</taxon>
        <taxon>Poales</taxon>
        <taxon>Poaceae</taxon>
        <taxon>PACMAD clade</taxon>
        <taxon>Arundinoideae</taxon>
        <taxon>Arundineae</taxon>
        <taxon>Arundo</taxon>
    </lineage>
</organism>
<sequence>MLPLKSLDGSVDAFTMAKLLLATLLRRLALVVLTLQSLRTCNLLLLSLGELGHVPLAIVLCALVDPVCAGLVRIGRSCKS</sequence>
<proteinExistence type="predicted"/>
<name>A0A0A9ALV2_ARUDO</name>